<dbReference type="RefSeq" id="WP_012827778.1">
    <property type="nucleotide sequence ID" value="NC_013440.1"/>
</dbReference>
<dbReference type="Pfam" id="PF13699">
    <property type="entry name" value="eCIS_core"/>
    <property type="match status" value="1"/>
</dbReference>
<feature type="region of interest" description="Disordered" evidence="1">
    <location>
        <begin position="1"/>
        <end position="66"/>
    </location>
</feature>
<dbReference type="InterPro" id="IPR025295">
    <property type="entry name" value="eCIS_core_dom"/>
</dbReference>
<organism evidence="3 4">
    <name type="scientific">Haliangium ochraceum (strain DSM 14365 / JCM 11303 / SMP-2)</name>
    <dbReference type="NCBI Taxonomy" id="502025"/>
    <lineage>
        <taxon>Bacteria</taxon>
        <taxon>Pseudomonadati</taxon>
        <taxon>Myxococcota</taxon>
        <taxon>Polyangia</taxon>
        <taxon>Haliangiales</taxon>
        <taxon>Kofleriaceae</taxon>
        <taxon>Haliangium</taxon>
    </lineage>
</organism>
<gene>
    <name evidence="3" type="ordered locus">Hoch_2638</name>
</gene>
<dbReference type="eggNOG" id="COG1652">
    <property type="taxonomic scope" value="Bacteria"/>
</dbReference>
<dbReference type="EMBL" id="CP001804">
    <property type="protein sequence ID" value="ACY15170.1"/>
    <property type="molecule type" value="Genomic_DNA"/>
</dbReference>
<feature type="compositionally biased region" description="Basic and acidic residues" evidence="1">
    <location>
        <begin position="51"/>
        <end position="63"/>
    </location>
</feature>
<protein>
    <recommendedName>
        <fullName evidence="2">eCIS core domain-containing protein</fullName>
    </recommendedName>
</protein>
<feature type="domain" description="eCIS core" evidence="2">
    <location>
        <begin position="87"/>
        <end position="160"/>
    </location>
</feature>
<evidence type="ECO:0000259" key="2">
    <source>
        <dbReference type="Pfam" id="PF13699"/>
    </source>
</evidence>
<evidence type="ECO:0000256" key="1">
    <source>
        <dbReference type="SAM" id="MobiDB-lite"/>
    </source>
</evidence>
<sequence length="642" mass="65894">MAEHTSEMSRTEGANATKAQQPAGARGTPGKVTRTSRMRTGGASAGLGAVQRKESGAAGEVRELLSGNSESSASAALSNLPSGGGAPVSATIMRKVESATGQAAGDARVHTGEASARAAHALSARAFAIGSDIHLGAGESASDTSLMAHEVAHTMQQSSGAKLEAGVSQPGDALELEADRVAEAAVSGGRAELSGRGRGAIMRDAVSDVEELLSYGVFDWAVTDSDAAQVFRIICALPPGGQATLTTSLGATFRNRLSSNLQRVATIGPNEHAVLRVLFDNTPAAEVDTLQNWVALRFNLTVGASSGGGEAWDKTGLRRCWDVLQTLPPSHVENNRDLSSLTRYRSGSIEGWASSDGEAAMGYGNQRDSIDTALETGAYTDAADPLRGKNLFDATVRHEIGHRVDDQVGGPAYCATDPGGAWLTWDDPSGMAAIMVTASAGAVSTWSDAAQKTAIIECLQGVIDDQAPSEIETRLEALPFCAPSGDANATHVANLTAIKGDRAVRALRVAFSQSGPWSSANGGVKLGERIYHESYAWGQWVSYKQEARTRKVSKYQFRAPGEWFAEAYAAYYQPPGEKGALLAGRDDATKAWFDANVDPQNGAGGTLPPGAAAGAAAGAAGAAGAAAGAAGPAATGGTGGAP</sequence>
<name>D0LLZ2_HALO1</name>
<dbReference type="HOGENOM" id="CLU_426274_0_0_7"/>
<dbReference type="eggNOG" id="COG3266">
    <property type="taxonomic scope" value="Bacteria"/>
</dbReference>
<dbReference type="KEGG" id="hoh:Hoch_2638"/>
<evidence type="ECO:0000313" key="4">
    <source>
        <dbReference type="Proteomes" id="UP000001880"/>
    </source>
</evidence>
<dbReference type="Proteomes" id="UP000001880">
    <property type="component" value="Chromosome"/>
</dbReference>
<proteinExistence type="predicted"/>
<keyword evidence="4" id="KW-1185">Reference proteome</keyword>
<reference evidence="3 4" key="1">
    <citation type="journal article" date="2010" name="Stand. Genomic Sci.">
        <title>Complete genome sequence of Haliangium ochraceum type strain (SMP-2).</title>
        <authorList>
            <consortium name="US DOE Joint Genome Institute (JGI-PGF)"/>
            <person name="Ivanova N."/>
            <person name="Daum C."/>
            <person name="Lang E."/>
            <person name="Abt B."/>
            <person name="Kopitz M."/>
            <person name="Saunders E."/>
            <person name="Lapidus A."/>
            <person name="Lucas S."/>
            <person name="Glavina Del Rio T."/>
            <person name="Nolan M."/>
            <person name="Tice H."/>
            <person name="Copeland A."/>
            <person name="Cheng J.F."/>
            <person name="Chen F."/>
            <person name="Bruce D."/>
            <person name="Goodwin L."/>
            <person name="Pitluck S."/>
            <person name="Mavromatis K."/>
            <person name="Pati A."/>
            <person name="Mikhailova N."/>
            <person name="Chen A."/>
            <person name="Palaniappan K."/>
            <person name="Land M."/>
            <person name="Hauser L."/>
            <person name="Chang Y.J."/>
            <person name="Jeffries C.D."/>
            <person name="Detter J.C."/>
            <person name="Brettin T."/>
            <person name="Rohde M."/>
            <person name="Goker M."/>
            <person name="Bristow J."/>
            <person name="Markowitz V."/>
            <person name="Eisen J.A."/>
            <person name="Hugenholtz P."/>
            <person name="Kyrpides N.C."/>
            <person name="Klenk H.P."/>
        </authorList>
    </citation>
    <scope>NUCLEOTIDE SEQUENCE [LARGE SCALE GENOMIC DNA]</scope>
    <source>
        <strain evidence="4">DSM 14365 / CIP 107738 / JCM 11303 / AJ 13395 / SMP-2</strain>
    </source>
</reference>
<dbReference type="AlphaFoldDB" id="D0LLZ2"/>
<accession>D0LLZ2</accession>
<dbReference type="STRING" id="502025.Hoch_2638"/>
<evidence type="ECO:0000313" key="3">
    <source>
        <dbReference type="EMBL" id="ACY15170.1"/>
    </source>
</evidence>
<feature type="compositionally biased region" description="Basic and acidic residues" evidence="1">
    <location>
        <begin position="1"/>
        <end position="10"/>
    </location>
</feature>